<dbReference type="EMBL" id="CP034587">
    <property type="protein sequence ID" value="AZQ72409.1"/>
    <property type="molecule type" value="Genomic_DNA"/>
</dbReference>
<dbReference type="OrthoDB" id="4550567at2"/>
<evidence type="ECO:0000313" key="1">
    <source>
        <dbReference type="EMBL" id="AZQ72409.1"/>
    </source>
</evidence>
<evidence type="ECO:0000313" key="2">
    <source>
        <dbReference type="Proteomes" id="UP000267900"/>
    </source>
</evidence>
<accession>A0A3S9PJ28</accession>
<keyword evidence="2" id="KW-1185">Reference proteome</keyword>
<organism evidence="1 2">
    <name type="scientific">Streptomyces luteoverticillatus</name>
    <name type="common">Streptoverticillium luteoverticillatus</name>
    <dbReference type="NCBI Taxonomy" id="66425"/>
    <lineage>
        <taxon>Bacteria</taxon>
        <taxon>Bacillati</taxon>
        <taxon>Actinomycetota</taxon>
        <taxon>Actinomycetes</taxon>
        <taxon>Kitasatosporales</taxon>
        <taxon>Streptomycetaceae</taxon>
        <taxon>Streptomyces</taxon>
    </lineage>
</organism>
<dbReference type="Proteomes" id="UP000267900">
    <property type="component" value="Chromosome"/>
</dbReference>
<name>A0A3S9PJ28_STRLT</name>
<dbReference type="AlphaFoldDB" id="A0A3S9PJ28"/>
<dbReference type="Gene3D" id="1.10.10.10">
    <property type="entry name" value="Winged helix-like DNA-binding domain superfamily/Winged helix DNA-binding domain"/>
    <property type="match status" value="1"/>
</dbReference>
<reference evidence="1 2" key="1">
    <citation type="submission" date="2018-12" db="EMBL/GenBank/DDBJ databases">
        <title>The whole draft genome of Streptomyce luteoverticillatus CGMCC 15060.</title>
        <authorList>
            <person name="Feng Z."/>
            <person name="Chen G."/>
            <person name="Zhang J."/>
            <person name="Zhu H."/>
            <person name="Yu X."/>
            <person name="Zhang W."/>
            <person name="Zhang X."/>
        </authorList>
    </citation>
    <scope>NUCLEOTIDE SEQUENCE [LARGE SCALE GENOMIC DNA]</scope>
    <source>
        <strain evidence="1 2">CGMCC 15060</strain>
    </source>
</reference>
<protein>
    <submittedName>
        <fullName evidence="1">MarR family transcriptional regulator</fullName>
    </submittedName>
</protein>
<dbReference type="SUPFAM" id="SSF46785">
    <property type="entry name" value="Winged helix' DNA-binding domain"/>
    <property type="match status" value="1"/>
</dbReference>
<proteinExistence type="predicted"/>
<gene>
    <name evidence="1" type="ORF">EKH77_15385</name>
</gene>
<dbReference type="InterPro" id="IPR036388">
    <property type="entry name" value="WH-like_DNA-bd_sf"/>
</dbReference>
<dbReference type="InterPro" id="IPR036390">
    <property type="entry name" value="WH_DNA-bd_sf"/>
</dbReference>
<dbReference type="RefSeq" id="WP_126914933.1">
    <property type="nucleotide sequence ID" value="NZ_CP034587.1"/>
</dbReference>
<sequence>MTTTPQNTQLTTPKSDDGNLAGQPVGYWTYAAHKAVITHIRAALATQDVTQPQWWVLNRTDLVEGGLTRQELRVALTVNLDHRPEEIDQALYALVARGWMTEGTDDRYVLTDAGREAKERIFVVVRRVRAEIHAGITDEEYVAALTVLRRMISNVGADELLSPDRWLPKR</sequence>